<comment type="caution">
    <text evidence="2">The sequence shown here is derived from an EMBL/GenBank/DDBJ whole genome shotgun (WGS) entry which is preliminary data.</text>
</comment>
<dbReference type="EMBL" id="JAFBFI010000005">
    <property type="protein sequence ID" value="MBM7692078.1"/>
    <property type="molecule type" value="Genomic_DNA"/>
</dbReference>
<gene>
    <name evidence="2" type="ORF">JOC77_001505</name>
</gene>
<evidence type="ECO:0000313" key="2">
    <source>
        <dbReference type="EMBL" id="MBM7692078.1"/>
    </source>
</evidence>
<dbReference type="RefSeq" id="WP_204540868.1">
    <property type="nucleotide sequence ID" value="NZ_JAFBFI010000005.1"/>
</dbReference>
<dbReference type="Proteomes" id="UP000823486">
    <property type="component" value="Unassembled WGS sequence"/>
</dbReference>
<evidence type="ECO:0000256" key="1">
    <source>
        <dbReference type="SAM" id="Phobius"/>
    </source>
</evidence>
<keyword evidence="1" id="KW-0472">Membrane</keyword>
<protein>
    <submittedName>
        <fullName evidence="2">Uncharacterized protein</fullName>
    </submittedName>
</protein>
<proteinExistence type="predicted"/>
<keyword evidence="1" id="KW-1133">Transmembrane helix</keyword>
<feature type="transmembrane region" description="Helical" evidence="1">
    <location>
        <begin position="12"/>
        <end position="28"/>
    </location>
</feature>
<feature type="transmembrane region" description="Helical" evidence="1">
    <location>
        <begin position="34"/>
        <end position="53"/>
    </location>
</feature>
<reference evidence="2 3" key="1">
    <citation type="submission" date="2021-01" db="EMBL/GenBank/DDBJ databases">
        <title>Genomic Encyclopedia of Type Strains, Phase IV (KMG-IV): sequencing the most valuable type-strain genomes for metagenomic binning, comparative biology and taxonomic classification.</title>
        <authorList>
            <person name="Goeker M."/>
        </authorList>
    </citation>
    <scope>NUCLEOTIDE SEQUENCE [LARGE SCALE GENOMIC DNA]</scope>
    <source>
        <strain evidence="2 3">DSM 105482</strain>
    </source>
</reference>
<keyword evidence="1" id="KW-0812">Transmembrane</keyword>
<name>A0ABS2QHT6_9BACI</name>
<keyword evidence="3" id="KW-1185">Reference proteome</keyword>
<organism evidence="2 3">
    <name type="scientific">Peribacillus deserti</name>
    <dbReference type="NCBI Taxonomy" id="673318"/>
    <lineage>
        <taxon>Bacteria</taxon>
        <taxon>Bacillati</taxon>
        <taxon>Bacillota</taxon>
        <taxon>Bacilli</taxon>
        <taxon>Bacillales</taxon>
        <taxon>Bacillaceae</taxon>
        <taxon>Peribacillus</taxon>
    </lineage>
</organism>
<feature type="transmembrane region" description="Helical" evidence="1">
    <location>
        <begin position="65"/>
        <end position="87"/>
    </location>
</feature>
<accession>A0ABS2QHT6</accession>
<evidence type="ECO:0000313" key="3">
    <source>
        <dbReference type="Proteomes" id="UP000823486"/>
    </source>
</evidence>
<sequence>MNETQKQNNFSINLLAGVCIVTVSPILITSLPGMSVLEVACLALLLISITFKTPRTFLSRLTGRFGNILLHPFIFWVVSIACIYTALTMF</sequence>